<protein>
    <submittedName>
        <fullName evidence="1">Uncharacterized protein</fullName>
    </submittedName>
</protein>
<dbReference type="SUPFAM" id="SSF52540">
    <property type="entry name" value="P-loop containing nucleoside triphosphate hydrolases"/>
    <property type="match status" value="1"/>
</dbReference>
<dbReference type="RefSeq" id="WP_240169420.1">
    <property type="nucleotide sequence ID" value="NZ_CP092429.2"/>
</dbReference>
<organism evidence="1 2">
    <name type="scientific">Mycobacterium ulcerans</name>
    <dbReference type="NCBI Taxonomy" id="1809"/>
    <lineage>
        <taxon>Bacteria</taxon>
        <taxon>Bacillati</taxon>
        <taxon>Actinomycetota</taxon>
        <taxon>Actinomycetes</taxon>
        <taxon>Mycobacteriales</taxon>
        <taxon>Mycobacteriaceae</taxon>
        <taxon>Mycobacterium</taxon>
        <taxon>Mycobacterium ulcerans group</taxon>
    </lineage>
</organism>
<dbReference type="Proteomes" id="UP001055253">
    <property type="component" value="Chromosome"/>
</dbReference>
<dbReference type="PANTHER" id="PTHR24220">
    <property type="entry name" value="IMPORT ATP-BINDING PROTEIN"/>
    <property type="match status" value="1"/>
</dbReference>
<dbReference type="EMBL" id="CP092429">
    <property type="protein sequence ID" value="ULP54320.1"/>
    <property type="molecule type" value="Genomic_DNA"/>
</dbReference>
<sequence length="72" mass="7785">MADEPMGALDVATGRRVLELLQQTNRSGLGVIMVTHNRAAADVADPIIQMRDGAIVEQRRNSAPAEASSVRW</sequence>
<keyword evidence="2" id="KW-1185">Reference proteome</keyword>
<evidence type="ECO:0000313" key="2">
    <source>
        <dbReference type="Proteomes" id="UP001055253"/>
    </source>
</evidence>
<dbReference type="Gene3D" id="3.40.50.300">
    <property type="entry name" value="P-loop containing nucleotide triphosphate hydrolases"/>
    <property type="match status" value="1"/>
</dbReference>
<evidence type="ECO:0000313" key="1">
    <source>
        <dbReference type="EMBL" id="ULP54320.1"/>
    </source>
</evidence>
<dbReference type="InterPro" id="IPR015854">
    <property type="entry name" value="ABC_transpr_LolD-like"/>
</dbReference>
<gene>
    <name evidence="1" type="ORF">MJO63_22665</name>
</gene>
<reference evidence="1" key="1">
    <citation type="submission" date="2022-08" db="EMBL/GenBank/DDBJ databases">
        <title>Whole genome sequencing of non-tuberculosis mycobacteria type-strains.</title>
        <authorList>
            <person name="Igarashi Y."/>
            <person name="Osugi A."/>
            <person name="Mitarai S."/>
        </authorList>
    </citation>
    <scope>NUCLEOTIDE SEQUENCE</scope>
    <source>
        <strain evidence="1">ATCC 19423</strain>
    </source>
</reference>
<accession>A0ABY3VD98</accession>
<name>A0ABY3VD98_MYCUL</name>
<proteinExistence type="predicted"/>
<dbReference type="InterPro" id="IPR027417">
    <property type="entry name" value="P-loop_NTPase"/>
</dbReference>